<gene>
    <name evidence="1" type="ORF">DR101_03885</name>
</gene>
<protein>
    <submittedName>
        <fullName evidence="1">Uncharacterized protein</fullName>
    </submittedName>
</protein>
<proteinExistence type="predicted"/>
<name>A0ABD6IFD7_MESHY</name>
<dbReference type="EMBL" id="QQQW01000044">
    <property type="protein sequence ID" value="MXR44055.1"/>
    <property type="molecule type" value="Genomic_DNA"/>
</dbReference>
<organism evidence="1 2">
    <name type="scientific">Mesomycoplasma hyorhinis</name>
    <name type="common">Mycoplasma hyorhinis</name>
    <dbReference type="NCBI Taxonomy" id="2100"/>
    <lineage>
        <taxon>Bacteria</taxon>
        <taxon>Bacillati</taxon>
        <taxon>Mycoplasmatota</taxon>
        <taxon>Mycoplasmoidales</taxon>
        <taxon>Metamycoplasmataceae</taxon>
        <taxon>Mesomycoplasma</taxon>
    </lineage>
</organism>
<reference evidence="1 2" key="1">
    <citation type="submission" date="2018-07" db="EMBL/GenBank/DDBJ databases">
        <title>Genetic characterization of Mycoplasma hyopneumoniae, M. hyorhinis and M. flocculare isolates through whole genome sequencing analysis: comparative analysis of sequence types and putative genes involved in virulence.</title>
        <authorList>
            <person name="Fourour S."/>
            <person name="Lucas P."/>
            <person name="Touzain F."/>
            <person name="Tocqueville V."/>
            <person name="Kempf I."/>
            <person name="Marois-Crehan C."/>
        </authorList>
    </citation>
    <scope>NUCLEOTIDE SEQUENCE [LARGE SCALE GENOMIC DNA]</scope>
    <source>
        <strain evidence="1 2">MHR389</strain>
    </source>
</reference>
<evidence type="ECO:0000313" key="2">
    <source>
        <dbReference type="Proteomes" id="UP001193384"/>
    </source>
</evidence>
<comment type="caution">
    <text evidence="1">The sequence shown here is derived from an EMBL/GenBank/DDBJ whole genome shotgun (WGS) entry which is preliminary data.</text>
</comment>
<dbReference type="Proteomes" id="UP001193384">
    <property type="component" value="Unassembled WGS sequence"/>
</dbReference>
<sequence length="68" mass="8297">MCIVVICKNIWRFLQQNCPNLFFFFFFGNMKKIYKFNVFYNNLKKNFTNLSGNKTISNFQELFLFSNK</sequence>
<evidence type="ECO:0000313" key="1">
    <source>
        <dbReference type="EMBL" id="MXR44055.1"/>
    </source>
</evidence>
<dbReference type="AlphaFoldDB" id="A0ABD6IFD7"/>
<accession>A0ABD6IFD7</accession>